<dbReference type="Pfam" id="PF00005">
    <property type="entry name" value="ABC_tran"/>
    <property type="match status" value="1"/>
</dbReference>
<dbReference type="AlphaFoldDB" id="A0A937HG15"/>
<dbReference type="InterPro" id="IPR003593">
    <property type="entry name" value="AAA+_ATPase"/>
</dbReference>
<dbReference type="Gene3D" id="3.40.50.300">
    <property type="entry name" value="P-loop containing nucleotide triphosphate hydrolases"/>
    <property type="match status" value="1"/>
</dbReference>
<evidence type="ECO:0000256" key="1">
    <source>
        <dbReference type="ARBA" id="ARBA00022448"/>
    </source>
</evidence>
<dbReference type="InterPro" id="IPR027417">
    <property type="entry name" value="P-loop_NTPase"/>
</dbReference>
<dbReference type="Proteomes" id="UP000785783">
    <property type="component" value="Unassembled WGS sequence"/>
</dbReference>
<dbReference type="PROSITE" id="PS50893">
    <property type="entry name" value="ABC_TRANSPORTER_2"/>
    <property type="match status" value="1"/>
</dbReference>
<dbReference type="SMART" id="SM00382">
    <property type="entry name" value="AAA"/>
    <property type="match status" value="1"/>
</dbReference>
<keyword evidence="3 5" id="KW-0067">ATP-binding</keyword>
<dbReference type="InterPro" id="IPR003439">
    <property type="entry name" value="ABC_transporter-like_ATP-bd"/>
</dbReference>
<proteinExistence type="predicted"/>
<evidence type="ECO:0000313" key="5">
    <source>
        <dbReference type="EMBL" id="MBL6761514.1"/>
    </source>
</evidence>
<gene>
    <name evidence="5" type="ORF">ISQ19_02330</name>
</gene>
<dbReference type="GO" id="GO:0005524">
    <property type="term" value="F:ATP binding"/>
    <property type="evidence" value="ECO:0007669"/>
    <property type="project" value="UniProtKB-KW"/>
</dbReference>
<evidence type="ECO:0000259" key="4">
    <source>
        <dbReference type="PROSITE" id="PS50893"/>
    </source>
</evidence>
<keyword evidence="1" id="KW-0813">Transport</keyword>
<accession>A0A937HG15</accession>
<dbReference type="PANTHER" id="PTHR43023">
    <property type="entry name" value="PROTEIN TRIGALACTOSYLDIACYLGLYCEROL 3, CHLOROPLASTIC"/>
    <property type="match status" value="1"/>
</dbReference>
<keyword evidence="2" id="KW-0547">Nucleotide-binding</keyword>
<reference evidence="5" key="1">
    <citation type="submission" date="2020-10" db="EMBL/GenBank/DDBJ databases">
        <title>Microbiome of the Black Sea water column analyzed by genome centric metagenomics.</title>
        <authorList>
            <person name="Cabello-Yeves P.J."/>
            <person name="Callieri C."/>
            <person name="Picazo A."/>
            <person name="Mehrshad M."/>
            <person name="Haro-Moreno J.M."/>
            <person name="Roda-Garcia J."/>
            <person name="Dzembekova N."/>
            <person name="Slabakova V."/>
            <person name="Slabakova N."/>
            <person name="Moncheva S."/>
            <person name="Rodriguez-Valera F."/>
        </authorList>
    </citation>
    <scope>NUCLEOTIDE SEQUENCE</scope>
    <source>
        <strain evidence="5">BS307-5m-G5</strain>
    </source>
</reference>
<evidence type="ECO:0000313" key="6">
    <source>
        <dbReference type="Proteomes" id="UP000785783"/>
    </source>
</evidence>
<evidence type="ECO:0000256" key="3">
    <source>
        <dbReference type="ARBA" id="ARBA00022840"/>
    </source>
</evidence>
<name>A0A937HG15_9PROT</name>
<dbReference type="GO" id="GO:0016887">
    <property type="term" value="F:ATP hydrolysis activity"/>
    <property type="evidence" value="ECO:0007669"/>
    <property type="project" value="InterPro"/>
</dbReference>
<organism evidence="5 6">
    <name type="scientific">PS1 clade bacterium</name>
    <dbReference type="NCBI Taxonomy" id="2175152"/>
    <lineage>
        <taxon>Bacteria</taxon>
        <taxon>Pseudomonadati</taxon>
        <taxon>Pseudomonadota</taxon>
        <taxon>Alphaproteobacteria</taxon>
        <taxon>PS1 clade</taxon>
    </lineage>
</organism>
<feature type="domain" description="ABC transporter" evidence="4">
    <location>
        <begin position="5"/>
        <end position="242"/>
    </location>
</feature>
<sequence length="266" mass="28550">MTAKIALSDIHKSFGSKDVLRGVNLEVETGQSVVVIGGSGSGKSVMLKSILGLLTPESGSIKIDGQETLGVARRHRAHIDNQIGMLFQNGALFDSLPVWKNVAFRAIQNDGMGEADARDLAVDALKRVELGPELLDLSPASLSGGMHKRVGLARAIASKPEIIFFDEPTTGLDPIMTDVINHLIRDCARELGATTMTITHDMTSVRAIADKTALLYKGEIIWQGTTEQLEASDDPFLNQFINGLPYGPIEVEGQRIEAASSQMGAE</sequence>
<dbReference type="SUPFAM" id="SSF52540">
    <property type="entry name" value="P-loop containing nucleoside triphosphate hydrolases"/>
    <property type="match status" value="1"/>
</dbReference>
<dbReference type="EMBL" id="JADHOK010000016">
    <property type="protein sequence ID" value="MBL6761514.1"/>
    <property type="molecule type" value="Genomic_DNA"/>
</dbReference>
<comment type="caution">
    <text evidence="5">The sequence shown here is derived from an EMBL/GenBank/DDBJ whole genome shotgun (WGS) entry which is preliminary data.</text>
</comment>
<protein>
    <submittedName>
        <fullName evidence="5">ATP-binding cassette domain-containing protein</fullName>
    </submittedName>
</protein>
<evidence type="ECO:0000256" key="2">
    <source>
        <dbReference type="ARBA" id="ARBA00022741"/>
    </source>
</evidence>
<dbReference type="PANTHER" id="PTHR43023:SF6">
    <property type="entry name" value="INTERMEMBRANE PHOSPHOLIPID TRANSPORT SYSTEM ATP-BINDING PROTEIN MLAF"/>
    <property type="match status" value="1"/>
</dbReference>